<name>A0A834XC19_9FABA</name>
<organism evidence="2 3">
    <name type="scientific">Senna tora</name>
    <dbReference type="NCBI Taxonomy" id="362788"/>
    <lineage>
        <taxon>Eukaryota</taxon>
        <taxon>Viridiplantae</taxon>
        <taxon>Streptophyta</taxon>
        <taxon>Embryophyta</taxon>
        <taxon>Tracheophyta</taxon>
        <taxon>Spermatophyta</taxon>
        <taxon>Magnoliopsida</taxon>
        <taxon>eudicotyledons</taxon>
        <taxon>Gunneridae</taxon>
        <taxon>Pentapetalae</taxon>
        <taxon>rosids</taxon>
        <taxon>fabids</taxon>
        <taxon>Fabales</taxon>
        <taxon>Fabaceae</taxon>
        <taxon>Caesalpinioideae</taxon>
        <taxon>Cassia clade</taxon>
        <taxon>Senna</taxon>
    </lineage>
</organism>
<feature type="transmembrane region" description="Helical" evidence="1">
    <location>
        <begin position="28"/>
        <end position="46"/>
    </location>
</feature>
<evidence type="ECO:0000313" key="2">
    <source>
        <dbReference type="EMBL" id="KAF7841687.1"/>
    </source>
</evidence>
<sequence length="51" mass="6046">MTYWDIGHLNEHKKGMETECKYKRMEHVGMFLIVNFVSILGCYGQARVMHI</sequence>
<reference evidence="2" key="1">
    <citation type="submission" date="2020-09" db="EMBL/GenBank/DDBJ databases">
        <title>Genome-Enabled Discovery of Anthraquinone Biosynthesis in Senna tora.</title>
        <authorList>
            <person name="Kang S.-H."/>
            <person name="Pandey R.P."/>
            <person name="Lee C.-M."/>
            <person name="Sim J.-S."/>
            <person name="Jeong J.-T."/>
            <person name="Choi B.-S."/>
            <person name="Jung M."/>
            <person name="Ginzburg D."/>
            <person name="Zhao K."/>
            <person name="Won S.Y."/>
            <person name="Oh T.-J."/>
            <person name="Yu Y."/>
            <person name="Kim N.-H."/>
            <person name="Lee O.R."/>
            <person name="Lee T.-H."/>
            <person name="Bashyal P."/>
            <person name="Kim T.-S."/>
            <person name="Lee W.-H."/>
            <person name="Kawkins C."/>
            <person name="Kim C.-K."/>
            <person name="Kim J.S."/>
            <person name="Ahn B.O."/>
            <person name="Rhee S.Y."/>
            <person name="Sohng J.K."/>
        </authorList>
    </citation>
    <scope>NUCLEOTIDE SEQUENCE</scope>
    <source>
        <tissue evidence="2">Leaf</tissue>
    </source>
</reference>
<keyword evidence="1" id="KW-0812">Transmembrane</keyword>
<evidence type="ECO:0000256" key="1">
    <source>
        <dbReference type="SAM" id="Phobius"/>
    </source>
</evidence>
<evidence type="ECO:0000313" key="3">
    <source>
        <dbReference type="Proteomes" id="UP000634136"/>
    </source>
</evidence>
<protein>
    <submittedName>
        <fullName evidence="2">Uncharacterized protein</fullName>
    </submittedName>
</protein>
<dbReference type="Proteomes" id="UP000634136">
    <property type="component" value="Unassembled WGS sequence"/>
</dbReference>
<gene>
    <name evidence="2" type="ORF">G2W53_003985</name>
</gene>
<proteinExistence type="predicted"/>
<keyword evidence="3" id="KW-1185">Reference proteome</keyword>
<accession>A0A834XC19</accession>
<comment type="caution">
    <text evidence="2">The sequence shown here is derived from an EMBL/GenBank/DDBJ whole genome shotgun (WGS) entry which is preliminary data.</text>
</comment>
<keyword evidence="1" id="KW-0472">Membrane</keyword>
<dbReference type="AlphaFoldDB" id="A0A834XC19"/>
<dbReference type="EMBL" id="JAAIUW010000002">
    <property type="protein sequence ID" value="KAF7841687.1"/>
    <property type="molecule type" value="Genomic_DNA"/>
</dbReference>
<keyword evidence="1" id="KW-1133">Transmembrane helix</keyword>